<dbReference type="GO" id="GO:0006891">
    <property type="term" value="P:intra-Golgi vesicle-mediated transport"/>
    <property type="evidence" value="ECO:0007669"/>
    <property type="project" value="TreeGrafter"/>
</dbReference>
<dbReference type="Pfam" id="PF23036">
    <property type="entry name" value="TRAPPC10_1st"/>
    <property type="match status" value="1"/>
</dbReference>
<organism evidence="2 3">
    <name type="scientific">Cotesia glomerata</name>
    <name type="common">Lepidopteran parasitic wasp</name>
    <name type="synonym">Apanteles glomeratus</name>
    <dbReference type="NCBI Taxonomy" id="32391"/>
    <lineage>
        <taxon>Eukaryota</taxon>
        <taxon>Metazoa</taxon>
        <taxon>Ecdysozoa</taxon>
        <taxon>Arthropoda</taxon>
        <taxon>Hexapoda</taxon>
        <taxon>Insecta</taxon>
        <taxon>Pterygota</taxon>
        <taxon>Neoptera</taxon>
        <taxon>Endopterygota</taxon>
        <taxon>Hymenoptera</taxon>
        <taxon>Apocrita</taxon>
        <taxon>Ichneumonoidea</taxon>
        <taxon>Braconidae</taxon>
        <taxon>Microgastrinae</taxon>
        <taxon>Cotesia</taxon>
    </lineage>
</organism>
<dbReference type="GO" id="GO:0005829">
    <property type="term" value="C:cytosol"/>
    <property type="evidence" value="ECO:0007669"/>
    <property type="project" value="GOC"/>
</dbReference>
<dbReference type="GO" id="GO:0034498">
    <property type="term" value="P:early endosome to Golgi transport"/>
    <property type="evidence" value="ECO:0007669"/>
    <property type="project" value="TreeGrafter"/>
</dbReference>
<feature type="non-terminal residue" evidence="2">
    <location>
        <position position="166"/>
    </location>
</feature>
<proteinExistence type="predicted"/>
<dbReference type="PANTHER" id="PTHR13251:SF3">
    <property type="entry name" value="TRAFFICKING PROTEIN PARTICLE COMPLEX SUBUNIT 10"/>
    <property type="match status" value="1"/>
</dbReference>
<comment type="caution">
    <text evidence="2">The sequence shown here is derived from an EMBL/GenBank/DDBJ whole genome shotgun (WGS) entry which is preliminary data.</text>
</comment>
<reference evidence="2 3" key="1">
    <citation type="journal article" date="2021" name="J. Hered.">
        <title>A chromosome-level genome assembly of the parasitoid wasp, Cotesia glomerata (Hymenoptera: Braconidae).</title>
        <authorList>
            <person name="Pinto B.J."/>
            <person name="Weis J.J."/>
            <person name="Gamble T."/>
            <person name="Ode P.J."/>
            <person name="Paul R."/>
            <person name="Zaspel J.M."/>
        </authorList>
    </citation>
    <scope>NUCLEOTIDE SEQUENCE [LARGE SCALE GENOMIC DNA]</scope>
    <source>
        <strain evidence="2">CgM1</strain>
    </source>
</reference>
<dbReference type="GO" id="GO:1990071">
    <property type="term" value="C:TRAPPII protein complex"/>
    <property type="evidence" value="ECO:0007669"/>
    <property type="project" value="InterPro"/>
</dbReference>
<evidence type="ECO:0000259" key="1">
    <source>
        <dbReference type="Pfam" id="PF23036"/>
    </source>
</evidence>
<evidence type="ECO:0000313" key="2">
    <source>
        <dbReference type="EMBL" id="KAH0548171.1"/>
    </source>
</evidence>
<dbReference type="InterPro" id="IPR045126">
    <property type="entry name" value="TRAPPC10/Trs130"/>
</dbReference>
<keyword evidence="3" id="KW-1185">Reference proteome</keyword>
<name>A0AAV7I710_COTGL</name>
<evidence type="ECO:0000313" key="3">
    <source>
        <dbReference type="Proteomes" id="UP000826195"/>
    </source>
</evidence>
<feature type="domain" description="TRAPPC10/Trs130 N-terminal" evidence="1">
    <location>
        <begin position="1"/>
        <end position="165"/>
    </location>
</feature>
<accession>A0AAV7I710</accession>
<sequence length="166" mass="19735">MDAYKLSLKDDIDSWLKVLNQHNIQDWMIVLVDTYDSKKASKIIPRTTVLDKIRNDFAIKHGDRCLSVLNPTKFESRSAESWRGFISRIQHFLLVAYDRQLINFQEIIREQRECRNKKNWSFCKYFILQEKLAFILEMLGIYDEALVQYDELDALFTQFILNCDVG</sequence>
<dbReference type="PANTHER" id="PTHR13251">
    <property type="entry name" value="EPILEPSY HOLOPROSENCEPHALY CANDIDATE 1/TMEM1"/>
    <property type="match status" value="1"/>
</dbReference>
<protein>
    <recommendedName>
        <fullName evidence="1">TRAPPC10/Trs130 N-terminal domain-containing protein</fullName>
    </recommendedName>
</protein>
<dbReference type="AlphaFoldDB" id="A0AAV7I710"/>
<dbReference type="Proteomes" id="UP000826195">
    <property type="component" value="Unassembled WGS sequence"/>
</dbReference>
<gene>
    <name evidence="2" type="ORF">KQX54_000407</name>
</gene>
<dbReference type="EMBL" id="JAHXZJ010002043">
    <property type="protein sequence ID" value="KAH0548171.1"/>
    <property type="molecule type" value="Genomic_DNA"/>
</dbReference>
<dbReference type="InterPro" id="IPR056913">
    <property type="entry name" value="TRAPPC10/Trs130_N"/>
</dbReference>